<keyword evidence="6" id="KW-0325">Glycoprotein</keyword>
<dbReference type="InterPro" id="IPR019352">
    <property type="entry name" value="SPRING1"/>
</dbReference>
<comment type="subcellular location">
    <subcellularLocation>
        <location evidence="1">Golgi apparatus membrane</location>
        <topology evidence="1">Single-pass membrane protein</topology>
    </subcellularLocation>
</comment>
<comment type="similarity">
    <text evidence="7">Belongs to the SPRING family.</text>
</comment>
<dbReference type="EMBL" id="JAATIS010000094">
    <property type="protein sequence ID" value="KAG2470937.1"/>
    <property type="molecule type" value="Genomic_DNA"/>
</dbReference>
<proteinExistence type="inferred from homology"/>
<evidence type="ECO:0000256" key="1">
    <source>
        <dbReference type="ARBA" id="ARBA00004194"/>
    </source>
</evidence>
<keyword evidence="2 9" id="KW-0812">Transmembrane</keyword>
<organism evidence="10 11">
    <name type="scientific">Polypterus senegalus</name>
    <name type="common">Senegal bichir</name>
    <dbReference type="NCBI Taxonomy" id="55291"/>
    <lineage>
        <taxon>Eukaryota</taxon>
        <taxon>Metazoa</taxon>
        <taxon>Chordata</taxon>
        <taxon>Craniata</taxon>
        <taxon>Vertebrata</taxon>
        <taxon>Euteleostomi</taxon>
        <taxon>Actinopterygii</taxon>
        <taxon>Polypteriformes</taxon>
        <taxon>Polypteridae</taxon>
        <taxon>Polypterus</taxon>
    </lineage>
</organism>
<dbReference type="AlphaFoldDB" id="A0A8X8BYW5"/>
<dbReference type="GO" id="GO:0000139">
    <property type="term" value="C:Golgi membrane"/>
    <property type="evidence" value="ECO:0007669"/>
    <property type="project" value="UniProtKB-SubCell"/>
</dbReference>
<dbReference type="PANTHER" id="PTHR13481:SF0">
    <property type="entry name" value="SREBP REGULATING GENE PROTEIN"/>
    <property type="match status" value="1"/>
</dbReference>
<sequence length="218" mass="24874">MVLRRLLRKRWVLGVVFGLSLIYFLTSTFKQVLERFLNRAAVGFQNLFTAVEDHFELCLAKCRTSSQLPEEHTVASKPAEMSEGCGKKNYTPTVVHMENMAGGSDIKSENAAKSKGVVQEIKTEKFVCFLHFMLDYSTILSKCCTDFQHDNLNITRTNQLVESTTSRLLSLKTKPGEYQKTLDTKFTANEDGSICYCGTRLTKCQRPRHLWCKDSEDY</sequence>
<dbReference type="Proteomes" id="UP000886611">
    <property type="component" value="Unassembled WGS sequence"/>
</dbReference>
<dbReference type="Pfam" id="PF10218">
    <property type="entry name" value="SPRING1"/>
    <property type="match status" value="1"/>
</dbReference>
<evidence type="ECO:0000256" key="2">
    <source>
        <dbReference type="ARBA" id="ARBA00022692"/>
    </source>
</evidence>
<accession>A0A8X8BYW5</accession>
<evidence type="ECO:0000256" key="8">
    <source>
        <dbReference type="ARBA" id="ARBA00023485"/>
    </source>
</evidence>
<dbReference type="PANTHER" id="PTHR13481">
    <property type="entry name" value="SREBP REGULATING GENE PROTEIN"/>
    <property type="match status" value="1"/>
</dbReference>
<gene>
    <name evidence="10" type="primary">Cl049</name>
    <name evidence="10" type="ORF">GTO96_0005167</name>
</gene>
<reference evidence="10 11" key="1">
    <citation type="journal article" date="2021" name="Cell">
        <title>Tracing the genetic footprints of vertebrate landing in non-teleost ray-finned fishes.</title>
        <authorList>
            <person name="Bi X."/>
            <person name="Wang K."/>
            <person name="Yang L."/>
            <person name="Pan H."/>
            <person name="Jiang H."/>
            <person name="Wei Q."/>
            <person name="Fang M."/>
            <person name="Yu H."/>
            <person name="Zhu C."/>
            <person name="Cai Y."/>
            <person name="He Y."/>
            <person name="Gan X."/>
            <person name="Zeng H."/>
            <person name="Yu D."/>
            <person name="Zhu Y."/>
            <person name="Jiang H."/>
            <person name="Qiu Q."/>
            <person name="Yang H."/>
            <person name="Zhang Y.E."/>
            <person name="Wang W."/>
            <person name="Zhu M."/>
            <person name="He S."/>
            <person name="Zhang G."/>
        </authorList>
    </citation>
    <scope>NUCLEOTIDE SEQUENCE [LARGE SCALE GENOMIC DNA]</scope>
    <source>
        <strain evidence="10">Bchr_013</strain>
    </source>
</reference>
<keyword evidence="11" id="KW-1185">Reference proteome</keyword>
<evidence type="ECO:0000313" key="10">
    <source>
        <dbReference type="EMBL" id="KAG2470937.1"/>
    </source>
</evidence>
<feature type="non-terminal residue" evidence="10">
    <location>
        <position position="1"/>
    </location>
</feature>
<keyword evidence="5 9" id="KW-0472">Membrane</keyword>
<protein>
    <recommendedName>
        <fullName evidence="8">SREBP regulating gene protein</fullName>
    </recommendedName>
</protein>
<dbReference type="GO" id="GO:2000640">
    <property type="term" value="P:positive regulation of SREBP signaling pathway"/>
    <property type="evidence" value="ECO:0007669"/>
    <property type="project" value="InterPro"/>
</dbReference>
<feature type="transmembrane region" description="Helical" evidence="9">
    <location>
        <begin position="12"/>
        <end position="29"/>
    </location>
</feature>
<evidence type="ECO:0000256" key="6">
    <source>
        <dbReference type="ARBA" id="ARBA00023180"/>
    </source>
</evidence>
<name>A0A8X8BYW5_POLSE</name>
<evidence type="ECO:0000256" key="9">
    <source>
        <dbReference type="SAM" id="Phobius"/>
    </source>
</evidence>
<evidence type="ECO:0000313" key="11">
    <source>
        <dbReference type="Proteomes" id="UP000886611"/>
    </source>
</evidence>
<evidence type="ECO:0000256" key="7">
    <source>
        <dbReference type="ARBA" id="ARBA00023461"/>
    </source>
</evidence>
<keyword evidence="4" id="KW-0333">Golgi apparatus</keyword>
<evidence type="ECO:0000256" key="4">
    <source>
        <dbReference type="ARBA" id="ARBA00023034"/>
    </source>
</evidence>
<evidence type="ECO:0000256" key="3">
    <source>
        <dbReference type="ARBA" id="ARBA00022989"/>
    </source>
</evidence>
<evidence type="ECO:0000256" key="5">
    <source>
        <dbReference type="ARBA" id="ARBA00023136"/>
    </source>
</evidence>
<feature type="non-terminal residue" evidence="10">
    <location>
        <position position="218"/>
    </location>
</feature>
<keyword evidence="3 9" id="KW-1133">Transmembrane helix</keyword>
<comment type="caution">
    <text evidence="10">The sequence shown here is derived from an EMBL/GenBank/DDBJ whole genome shotgun (WGS) entry which is preliminary data.</text>
</comment>